<dbReference type="GO" id="GO:0015036">
    <property type="term" value="F:disulfide oxidoreductase activity"/>
    <property type="evidence" value="ECO:0007669"/>
    <property type="project" value="UniProtKB-ARBA"/>
</dbReference>
<feature type="region of interest" description="Disordered" evidence="8">
    <location>
        <begin position="164"/>
        <end position="200"/>
    </location>
</feature>
<feature type="domain" description="Glutaredoxin" evidence="9">
    <location>
        <begin position="47"/>
        <end position="114"/>
    </location>
</feature>
<evidence type="ECO:0000256" key="4">
    <source>
        <dbReference type="ARBA" id="ARBA00023014"/>
    </source>
</evidence>
<keyword evidence="5" id="KW-0676">Redox-active center</keyword>
<keyword evidence="2" id="KW-0479">Metal-binding</keyword>
<protein>
    <recommendedName>
        <fullName evidence="6">Monothiol glutaredoxin-5, mitochondrial</fullName>
    </recommendedName>
</protein>
<evidence type="ECO:0000256" key="3">
    <source>
        <dbReference type="ARBA" id="ARBA00023004"/>
    </source>
</evidence>
<name>A0A3M7LVB1_9PLEO</name>
<keyword evidence="1" id="KW-0001">2Fe-2S</keyword>
<feature type="compositionally biased region" description="Polar residues" evidence="8">
    <location>
        <begin position="263"/>
        <end position="277"/>
    </location>
</feature>
<dbReference type="Pfam" id="PF00462">
    <property type="entry name" value="Glutaredoxin"/>
    <property type="match status" value="1"/>
</dbReference>
<keyword evidence="7" id="KW-0175">Coiled coil</keyword>
<dbReference type="OrthoDB" id="415696at2759"/>
<dbReference type="GO" id="GO:0046872">
    <property type="term" value="F:metal ion binding"/>
    <property type="evidence" value="ECO:0007669"/>
    <property type="project" value="UniProtKB-KW"/>
</dbReference>
<dbReference type="PANTHER" id="PTHR10293">
    <property type="entry name" value="GLUTAREDOXIN FAMILY MEMBER"/>
    <property type="match status" value="1"/>
</dbReference>
<evidence type="ECO:0000259" key="9">
    <source>
        <dbReference type="Pfam" id="PF00462"/>
    </source>
</evidence>
<dbReference type="AlphaFoldDB" id="A0A3M7LVB1"/>
<feature type="region of interest" description="Disordered" evidence="8">
    <location>
        <begin position="263"/>
        <end position="286"/>
    </location>
</feature>
<evidence type="ECO:0000313" key="11">
    <source>
        <dbReference type="Proteomes" id="UP000265663"/>
    </source>
</evidence>
<dbReference type="InterPro" id="IPR004480">
    <property type="entry name" value="Monothiol_GRX-rel"/>
</dbReference>
<dbReference type="Proteomes" id="UP000265663">
    <property type="component" value="Unassembled WGS sequence"/>
</dbReference>
<dbReference type="FunFam" id="3.40.30.10:FF:000005">
    <property type="entry name" value="Glutaredoxin 5"/>
    <property type="match status" value="1"/>
</dbReference>
<gene>
    <name evidence="10" type="ORF">GMOD_00005237</name>
</gene>
<evidence type="ECO:0000313" key="10">
    <source>
        <dbReference type="EMBL" id="RMZ66161.1"/>
    </source>
</evidence>
<evidence type="ECO:0000256" key="5">
    <source>
        <dbReference type="ARBA" id="ARBA00023284"/>
    </source>
</evidence>
<dbReference type="InterPro" id="IPR036249">
    <property type="entry name" value="Thioredoxin-like_sf"/>
</dbReference>
<evidence type="ECO:0000256" key="6">
    <source>
        <dbReference type="ARBA" id="ARBA00067618"/>
    </source>
</evidence>
<dbReference type="EMBL" id="KE747806">
    <property type="protein sequence ID" value="RMZ66161.1"/>
    <property type="molecule type" value="Genomic_DNA"/>
</dbReference>
<feature type="compositionally biased region" description="Pro residues" evidence="8">
    <location>
        <begin position="384"/>
        <end position="397"/>
    </location>
</feature>
<keyword evidence="11" id="KW-1185">Reference proteome</keyword>
<dbReference type="GO" id="GO:0051537">
    <property type="term" value="F:2 iron, 2 sulfur cluster binding"/>
    <property type="evidence" value="ECO:0007669"/>
    <property type="project" value="UniProtKB-KW"/>
</dbReference>
<dbReference type="CDD" id="cd03028">
    <property type="entry name" value="GRX_PICOT_like"/>
    <property type="match status" value="1"/>
</dbReference>
<dbReference type="PANTHER" id="PTHR10293:SF16">
    <property type="entry name" value="GLUTAREDOXIN-RELATED PROTEIN 5, MITOCHONDRIAL"/>
    <property type="match status" value="1"/>
</dbReference>
<feature type="region of interest" description="Disordered" evidence="8">
    <location>
        <begin position="379"/>
        <end position="430"/>
    </location>
</feature>
<organism evidence="10 11">
    <name type="scientific">Pyrenophora seminiperda CCB06</name>
    <dbReference type="NCBI Taxonomy" id="1302712"/>
    <lineage>
        <taxon>Eukaryota</taxon>
        <taxon>Fungi</taxon>
        <taxon>Dikarya</taxon>
        <taxon>Ascomycota</taxon>
        <taxon>Pezizomycotina</taxon>
        <taxon>Dothideomycetes</taxon>
        <taxon>Pleosporomycetidae</taxon>
        <taxon>Pleosporales</taxon>
        <taxon>Pleosporineae</taxon>
        <taxon>Pleosporaceae</taxon>
        <taxon>Pyrenophora</taxon>
    </lineage>
</organism>
<keyword evidence="4" id="KW-0411">Iron-sulfur</keyword>
<dbReference type="SUPFAM" id="SSF52833">
    <property type="entry name" value="Thioredoxin-like"/>
    <property type="match status" value="1"/>
</dbReference>
<evidence type="ECO:0000256" key="1">
    <source>
        <dbReference type="ARBA" id="ARBA00022714"/>
    </source>
</evidence>
<dbReference type="NCBIfam" id="TIGR00365">
    <property type="entry name" value="Grx4 family monothiol glutaredoxin"/>
    <property type="match status" value="1"/>
</dbReference>
<proteinExistence type="predicted"/>
<keyword evidence="3" id="KW-0408">Iron</keyword>
<evidence type="ECO:0000256" key="7">
    <source>
        <dbReference type="SAM" id="Coils"/>
    </source>
</evidence>
<dbReference type="PROSITE" id="PS51354">
    <property type="entry name" value="GLUTAREDOXIN_2"/>
    <property type="match status" value="1"/>
</dbReference>
<reference evidence="10 11" key="1">
    <citation type="journal article" date="2014" name="PLoS ONE">
        <title>De novo Genome Assembly of the Fungal Plant Pathogen Pyrenophora semeniperda.</title>
        <authorList>
            <person name="Soliai M.M."/>
            <person name="Meyer S.E."/>
            <person name="Udall J.A."/>
            <person name="Elzinga D.E."/>
            <person name="Hermansen R.A."/>
            <person name="Bodily P.M."/>
            <person name="Hart A.A."/>
            <person name="Coleman C.E."/>
        </authorList>
    </citation>
    <scope>NUCLEOTIDE SEQUENCE [LARGE SCALE GENOMIC DNA]</scope>
    <source>
        <strain evidence="10 11">CCB06</strain>
        <tissue evidence="10">Mycelium</tissue>
    </source>
</reference>
<accession>A0A3M7LVB1</accession>
<dbReference type="InterPro" id="IPR033658">
    <property type="entry name" value="GRX_PICOT-like"/>
</dbReference>
<evidence type="ECO:0000256" key="2">
    <source>
        <dbReference type="ARBA" id="ARBA00022723"/>
    </source>
</evidence>
<sequence length="528" mass="59053">MLAFRAATRVSAARPIPSARFLTPFQARLLSAEVRSAIDKAVASAPVVLFMKGTPETPQCGFSRASIQILGMQGVDPEKFTAFNVLEDQELRQGIKEYSEWPTIPQLYVDKEFIGGCDILMSMHQDGSLAKMLEEKGVRAFLAAANMYYGPRLASDIIPSKTPTRSLHSVSMPPKMGVEDDSTALRTRGNISPPVKTTPWPLHAKKTISAALVFKNRYTRKDQGNSNTQAHSNGSRHLYRIASRKINKTLENTLQSLYESTLQTTTPSGDHQQGSNASPPPKLSASAKYHRLALQLHQPISQFRLSLRRTTSEGKIVRIEQTLETRMQHYKELIAEQRDKLAKLQKAWEMTVAEIWKLGTTCLGEENMKNLLFTKQRLNDDIPLQPPPPSSPPPPLPSSSSSSNTTDVESTLFVPEQGTSTPIKKPRARKRKHVAFLDEGDPEVSGKCNTGSASEFPAFIYQASKDQDVDVPITVPMLWEKEAKEFNQRIEELGNEELEAFRKMDKEHQAFWKRKTAQVAVVLEKKDD</sequence>
<dbReference type="GO" id="GO:0044571">
    <property type="term" value="P:[2Fe-2S] cluster assembly"/>
    <property type="evidence" value="ECO:0007669"/>
    <property type="project" value="UniProtKB-ARBA"/>
</dbReference>
<dbReference type="GO" id="GO:0005759">
    <property type="term" value="C:mitochondrial matrix"/>
    <property type="evidence" value="ECO:0007669"/>
    <property type="project" value="TreeGrafter"/>
</dbReference>
<feature type="coiled-coil region" evidence="7">
    <location>
        <begin position="320"/>
        <end position="347"/>
    </location>
</feature>
<dbReference type="Gene3D" id="3.40.30.10">
    <property type="entry name" value="Glutaredoxin"/>
    <property type="match status" value="1"/>
</dbReference>
<dbReference type="InterPro" id="IPR002109">
    <property type="entry name" value="Glutaredoxin"/>
</dbReference>
<evidence type="ECO:0000256" key="8">
    <source>
        <dbReference type="SAM" id="MobiDB-lite"/>
    </source>
</evidence>